<dbReference type="AlphaFoldDB" id="A0A3L6SW50"/>
<comment type="caution">
    <text evidence="2">The sequence shown here is derived from an EMBL/GenBank/DDBJ whole genome shotgun (WGS) entry which is preliminary data.</text>
</comment>
<dbReference type="InterPro" id="IPR025398">
    <property type="entry name" value="DUF4371"/>
</dbReference>
<proteinExistence type="predicted"/>
<feature type="domain" description="DUF4371" evidence="1">
    <location>
        <begin position="2"/>
        <end position="65"/>
    </location>
</feature>
<dbReference type="OrthoDB" id="691277at2759"/>
<sequence length="65" mass="7282">MKKCDDLLQTNQQIDVAFHSVSESAKKDYFTRLNGSIDVARILAKQGLLFRGHDESKDSLSKGNL</sequence>
<evidence type="ECO:0000313" key="2">
    <source>
        <dbReference type="EMBL" id="RLN27695.1"/>
    </source>
</evidence>
<accession>A0A3L6SW50</accession>
<name>A0A3L6SW50_PANMI</name>
<protein>
    <recommendedName>
        <fullName evidence="1">DUF4371 domain-containing protein</fullName>
    </recommendedName>
</protein>
<reference evidence="3" key="1">
    <citation type="journal article" date="2019" name="Nat. Commun.">
        <title>The genome of broomcorn millet.</title>
        <authorList>
            <person name="Zou C."/>
            <person name="Miki D."/>
            <person name="Li D."/>
            <person name="Tang Q."/>
            <person name="Xiao L."/>
            <person name="Rajput S."/>
            <person name="Deng P."/>
            <person name="Jia W."/>
            <person name="Huang R."/>
            <person name="Zhang M."/>
            <person name="Sun Y."/>
            <person name="Hu J."/>
            <person name="Fu X."/>
            <person name="Schnable P.S."/>
            <person name="Li F."/>
            <person name="Zhang H."/>
            <person name="Feng B."/>
            <person name="Zhu X."/>
            <person name="Liu R."/>
            <person name="Schnable J.C."/>
            <person name="Zhu J.-K."/>
            <person name="Zhang H."/>
        </authorList>
    </citation>
    <scope>NUCLEOTIDE SEQUENCE [LARGE SCALE GENOMIC DNA]</scope>
</reference>
<evidence type="ECO:0000259" key="1">
    <source>
        <dbReference type="Pfam" id="PF14291"/>
    </source>
</evidence>
<evidence type="ECO:0000313" key="3">
    <source>
        <dbReference type="Proteomes" id="UP000275267"/>
    </source>
</evidence>
<dbReference type="Pfam" id="PF14291">
    <property type="entry name" value="DUF4371"/>
    <property type="match status" value="1"/>
</dbReference>
<keyword evidence="3" id="KW-1185">Reference proteome</keyword>
<dbReference type="EMBL" id="PQIB02000003">
    <property type="protein sequence ID" value="RLN27695.1"/>
    <property type="molecule type" value="Genomic_DNA"/>
</dbReference>
<dbReference type="Proteomes" id="UP000275267">
    <property type="component" value="Unassembled WGS sequence"/>
</dbReference>
<gene>
    <name evidence="2" type="ORF">C2845_PM05G23340</name>
</gene>
<organism evidence="2 3">
    <name type="scientific">Panicum miliaceum</name>
    <name type="common">Proso millet</name>
    <name type="synonym">Broomcorn millet</name>
    <dbReference type="NCBI Taxonomy" id="4540"/>
    <lineage>
        <taxon>Eukaryota</taxon>
        <taxon>Viridiplantae</taxon>
        <taxon>Streptophyta</taxon>
        <taxon>Embryophyta</taxon>
        <taxon>Tracheophyta</taxon>
        <taxon>Spermatophyta</taxon>
        <taxon>Magnoliopsida</taxon>
        <taxon>Liliopsida</taxon>
        <taxon>Poales</taxon>
        <taxon>Poaceae</taxon>
        <taxon>PACMAD clade</taxon>
        <taxon>Panicoideae</taxon>
        <taxon>Panicodae</taxon>
        <taxon>Paniceae</taxon>
        <taxon>Panicinae</taxon>
        <taxon>Panicum</taxon>
        <taxon>Panicum sect. Panicum</taxon>
    </lineage>
</organism>